<dbReference type="InterPro" id="IPR016024">
    <property type="entry name" value="ARM-type_fold"/>
</dbReference>
<dbReference type="PANTHER" id="PTHR12839">
    <property type="entry name" value="NONSENSE-MEDIATED MRNA DECAY PROTEIN 2 UP-FRAMESHIFT SUPPRESSOR 2"/>
    <property type="match status" value="1"/>
</dbReference>
<dbReference type="Gene3D" id="1.25.40.180">
    <property type="match status" value="1"/>
</dbReference>
<accession>X6M9K5</accession>
<dbReference type="OMA" id="TIESAEM"/>
<protein>
    <recommendedName>
        <fullName evidence="1">MIF4G domain-containing protein</fullName>
    </recommendedName>
</protein>
<comment type="caution">
    <text evidence="2">The sequence shown here is derived from an EMBL/GenBank/DDBJ whole genome shotgun (WGS) entry which is preliminary data.</text>
</comment>
<dbReference type="InterPro" id="IPR003890">
    <property type="entry name" value="MIF4G-like_typ-3"/>
</dbReference>
<gene>
    <name evidence="2" type="ORF">RFI_26808</name>
</gene>
<dbReference type="GO" id="GO:0000184">
    <property type="term" value="P:nuclear-transcribed mRNA catabolic process, nonsense-mediated decay"/>
    <property type="evidence" value="ECO:0007669"/>
    <property type="project" value="InterPro"/>
</dbReference>
<proteinExistence type="predicted"/>
<dbReference type="GO" id="GO:0003723">
    <property type="term" value="F:RNA binding"/>
    <property type="evidence" value="ECO:0007669"/>
    <property type="project" value="InterPro"/>
</dbReference>
<dbReference type="InterPro" id="IPR039762">
    <property type="entry name" value="Nmd2/UPF2"/>
</dbReference>
<dbReference type="GO" id="GO:0005737">
    <property type="term" value="C:cytoplasm"/>
    <property type="evidence" value="ECO:0007669"/>
    <property type="project" value="TreeGrafter"/>
</dbReference>
<dbReference type="AlphaFoldDB" id="X6M9K5"/>
<evidence type="ECO:0000313" key="3">
    <source>
        <dbReference type="Proteomes" id="UP000023152"/>
    </source>
</evidence>
<dbReference type="GO" id="GO:0035145">
    <property type="term" value="C:exon-exon junction complex"/>
    <property type="evidence" value="ECO:0007669"/>
    <property type="project" value="TreeGrafter"/>
</dbReference>
<reference evidence="2 3" key="1">
    <citation type="journal article" date="2013" name="Curr. Biol.">
        <title>The Genome of the Foraminiferan Reticulomyxa filosa.</title>
        <authorList>
            <person name="Glockner G."/>
            <person name="Hulsmann N."/>
            <person name="Schleicher M."/>
            <person name="Noegel A.A."/>
            <person name="Eichinger L."/>
            <person name="Gallinger C."/>
            <person name="Pawlowski J."/>
            <person name="Sierra R."/>
            <person name="Euteneuer U."/>
            <person name="Pillet L."/>
            <person name="Moustafa A."/>
            <person name="Platzer M."/>
            <person name="Groth M."/>
            <person name="Szafranski K."/>
            <person name="Schliwa M."/>
        </authorList>
    </citation>
    <scope>NUCLEOTIDE SEQUENCE [LARGE SCALE GENOMIC DNA]</scope>
</reference>
<organism evidence="2 3">
    <name type="scientific">Reticulomyxa filosa</name>
    <dbReference type="NCBI Taxonomy" id="46433"/>
    <lineage>
        <taxon>Eukaryota</taxon>
        <taxon>Sar</taxon>
        <taxon>Rhizaria</taxon>
        <taxon>Retaria</taxon>
        <taxon>Foraminifera</taxon>
        <taxon>Monothalamids</taxon>
        <taxon>Reticulomyxidae</taxon>
        <taxon>Reticulomyxa</taxon>
    </lineage>
</organism>
<dbReference type="Proteomes" id="UP000023152">
    <property type="component" value="Unassembled WGS sequence"/>
</dbReference>
<feature type="non-terminal residue" evidence="2">
    <location>
        <position position="1"/>
    </location>
</feature>
<evidence type="ECO:0000313" key="2">
    <source>
        <dbReference type="EMBL" id="ETO10569.1"/>
    </source>
</evidence>
<dbReference type="SMART" id="SM00543">
    <property type="entry name" value="MIF4G"/>
    <property type="match status" value="1"/>
</dbReference>
<feature type="non-terminal residue" evidence="2">
    <location>
        <position position="261"/>
    </location>
</feature>
<dbReference type="Pfam" id="PF02854">
    <property type="entry name" value="MIF4G"/>
    <property type="match status" value="1"/>
</dbReference>
<dbReference type="SUPFAM" id="SSF48371">
    <property type="entry name" value="ARM repeat"/>
    <property type="match status" value="1"/>
</dbReference>
<evidence type="ECO:0000259" key="1">
    <source>
        <dbReference type="SMART" id="SM00543"/>
    </source>
</evidence>
<dbReference type="EMBL" id="ASPP01023391">
    <property type="protein sequence ID" value="ETO10569.1"/>
    <property type="molecule type" value="Genomic_DNA"/>
</dbReference>
<feature type="domain" description="MIF4G" evidence="1">
    <location>
        <begin position="4"/>
        <end position="240"/>
    </location>
</feature>
<keyword evidence="3" id="KW-1185">Reference proteome</keyword>
<dbReference type="PANTHER" id="PTHR12839:SF7">
    <property type="entry name" value="REGULATOR OF NONSENSE TRANSCRIPTS 2"/>
    <property type="match status" value="1"/>
</dbReference>
<sequence>CLQRYIRYLICQKLTQDNKQVVLKQLRKLPWDESETRDFVIATLFDVRYLKFDRIDSVAAICSGLDVFHGIGAEIADAILEEIRLGLEENDFNQNQPRLTYMKYLGELYAYKLINTQVLFDTLYLLIRFGLNAQLQSLDTEKNWQEEDVIVKHFGYRKLDGEEQKPFLPSTEWSDLFRIQCICQLLETCANYYSKFCFIFRYDRFLLYFQQFVILKQPLPLDIEWWVDEMFDRYHYKKLAKWEDVQAAIATIESAEMIKSD</sequence>
<dbReference type="OrthoDB" id="27832at2759"/>
<name>X6M9K5_RETFI</name>